<dbReference type="PANTHER" id="PTHR12395">
    <property type="entry name" value="DOM-3 RELATED"/>
    <property type="match status" value="1"/>
</dbReference>
<evidence type="ECO:0000256" key="1">
    <source>
        <dbReference type="ARBA" id="ARBA00006562"/>
    </source>
</evidence>
<reference evidence="4" key="2">
    <citation type="submission" date="2022-06" db="UniProtKB">
        <authorList>
            <consortium name="EnsemblMetazoa"/>
        </authorList>
    </citation>
    <scope>IDENTIFICATION</scope>
    <source>
        <strain evidence="4">PS312</strain>
    </source>
</reference>
<dbReference type="GO" id="GO:0005634">
    <property type="term" value="C:nucleus"/>
    <property type="evidence" value="ECO:0000318"/>
    <property type="project" value="GO_Central"/>
</dbReference>
<evidence type="ECO:0000259" key="3">
    <source>
        <dbReference type="Pfam" id="PF08652"/>
    </source>
</evidence>
<dbReference type="GO" id="GO:0046872">
    <property type="term" value="F:metal ion binding"/>
    <property type="evidence" value="ECO:0007669"/>
    <property type="project" value="UniProtKB-KW"/>
</dbReference>
<keyword evidence="2" id="KW-0479">Metal-binding</keyword>
<keyword evidence="2" id="KW-0540">Nuclease</keyword>
<evidence type="ECO:0000313" key="4">
    <source>
        <dbReference type="EnsemblMetazoa" id="PPA03577.1"/>
    </source>
</evidence>
<proteinExistence type="inferred from homology"/>
<gene>
    <name evidence="4" type="primary">WBGene00093131</name>
</gene>
<dbReference type="PANTHER" id="PTHR12395:SF9">
    <property type="entry name" value="DECAPPING AND EXORIBONUCLEASE PROTEIN"/>
    <property type="match status" value="1"/>
</dbReference>
<comment type="subcellular location">
    <subcellularLocation>
        <location evidence="2">Nucleus</location>
    </subcellularLocation>
</comment>
<reference evidence="5" key="1">
    <citation type="journal article" date="2008" name="Nat. Genet.">
        <title>The Pristionchus pacificus genome provides a unique perspective on nematode lifestyle and parasitism.</title>
        <authorList>
            <person name="Dieterich C."/>
            <person name="Clifton S.W."/>
            <person name="Schuster L.N."/>
            <person name="Chinwalla A."/>
            <person name="Delehaunty K."/>
            <person name="Dinkelacker I."/>
            <person name="Fulton L."/>
            <person name="Fulton R."/>
            <person name="Godfrey J."/>
            <person name="Minx P."/>
            <person name="Mitreva M."/>
            <person name="Roeseler W."/>
            <person name="Tian H."/>
            <person name="Witte H."/>
            <person name="Yang S.P."/>
            <person name="Wilson R.K."/>
            <person name="Sommer R.J."/>
        </authorList>
    </citation>
    <scope>NUCLEOTIDE SEQUENCE [LARGE SCALE GENOMIC DNA]</scope>
    <source>
        <strain evidence="5">PS312</strain>
    </source>
</reference>
<dbReference type="GO" id="GO:0005829">
    <property type="term" value="C:cytosol"/>
    <property type="evidence" value="ECO:0000318"/>
    <property type="project" value="GO_Central"/>
</dbReference>
<keyword evidence="2" id="KW-0547">Nucleotide-binding</keyword>
<dbReference type="GO" id="GO:0000956">
    <property type="term" value="P:nuclear-transcribed mRNA catabolic process"/>
    <property type="evidence" value="ECO:0000318"/>
    <property type="project" value="GO_Central"/>
</dbReference>
<dbReference type="EnsemblMetazoa" id="PPA03577.1">
    <property type="protein sequence ID" value="PPA03577.1"/>
    <property type="gene ID" value="WBGene00093131"/>
</dbReference>
<feature type="domain" description="RAI1-like" evidence="3">
    <location>
        <begin position="19"/>
        <end position="342"/>
    </location>
</feature>
<dbReference type="EC" id="3.6.1.-" evidence="2"/>
<accession>A0A8R1Y964</accession>
<comment type="function">
    <text evidence="2">Decapping enzyme for NAD-capped RNAs: specifically hydrolyzes the nicotinamide adenine dinucleotide (NAD) cap from a subset of RNAs by removing the entire NAD moiety from the 5'-end of an NAD-capped RNA.</text>
</comment>
<dbReference type="InterPro" id="IPR013961">
    <property type="entry name" value="RAI1"/>
</dbReference>
<dbReference type="GO" id="GO:0110155">
    <property type="term" value="P:NAD-cap decapping"/>
    <property type="evidence" value="ECO:0000318"/>
    <property type="project" value="GO_Central"/>
</dbReference>
<dbReference type="GO" id="GO:0003723">
    <property type="term" value="F:RNA binding"/>
    <property type="evidence" value="ECO:0007669"/>
    <property type="project" value="UniProtKB-KW"/>
</dbReference>
<keyword evidence="2" id="KW-0539">Nucleus</keyword>
<dbReference type="InterPro" id="IPR039039">
    <property type="entry name" value="RAI1-like_fam"/>
</dbReference>
<evidence type="ECO:0000313" key="5">
    <source>
        <dbReference type="Proteomes" id="UP000005239"/>
    </source>
</evidence>
<comment type="similarity">
    <text evidence="1 2">Belongs to the DXO/Dom3Z family.</text>
</comment>
<keyword evidence="2" id="KW-0378">Hydrolase</keyword>
<comment type="cofactor">
    <cofactor evidence="2">
        <name>a divalent metal cation</name>
        <dbReference type="ChEBI" id="CHEBI:60240"/>
    </cofactor>
</comment>
<keyword evidence="2" id="KW-0694">RNA-binding</keyword>
<keyword evidence="5" id="KW-1185">Reference proteome</keyword>
<dbReference type="Pfam" id="PF08652">
    <property type="entry name" value="RAI1"/>
    <property type="match status" value="1"/>
</dbReference>
<organism evidence="4 5">
    <name type="scientific">Pristionchus pacificus</name>
    <name type="common">Parasitic nematode worm</name>
    <dbReference type="NCBI Taxonomy" id="54126"/>
    <lineage>
        <taxon>Eukaryota</taxon>
        <taxon>Metazoa</taxon>
        <taxon>Ecdysozoa</taxon>
        <taxon>Nematoda</taxon>
        <taxon>Chromadorea</taxon>
        <taxon>Rhabditida</taxon>
        <taxon>Rhabditina</taxon>
        <taxon>Diplogasteromorpha</taxon>
        <taxon>Diplogasteroidea</taxon>
        <taxon>Neodiplogasteridae</taxon>
        <taxon>Pristionchus</taxon>
    </lineage>
</organism>
<sequence length="351" mass="40828">MSIETCPGIYDHKFPFFARPEVISEYAVNNKRQVNIGRSKAKYLCSYEEGARTNFDLNKGREIFIDKDVSSERLDVLLRWACVQSEEGVRPKKIFHEADMICWRGSLTRIGATPYSDRDPWRFVALRVDQVIYLCEYDENIEKKNAMTARDRLMSYWGFKFEQYMTSNELGGETDTNSAVDCREEFAVVCKTRIEVPGGRGRCIRLMYGAEVDAIDSNGNLVELKTQRKALEGGFWKFKSIKWWLQAFLIGLERITVGYRNDEGIVERVGTVSLIELSQRSQWRGNVCFNFIATVLSMIEQRLPPESPDYGSCQVRYDPISKKVYMEKAKEEDTQFLTEEYKRHFKLAERL</sequence>
<dbReference type="GO" id="GO:0034353">
    <property type="term" value="F:mRNA 5'-diphosphatase activity"/>
    <property type="evidence" value="ECO:0000318"/>
    <property type="project" value="GO_Central"/>
</dbReference>
<dbReference type="Proteomes" id="UP000005239">
    <property type="component" value="Unassembled WGS sequence"/>
</dbReference>
<dbReference type="AlphaFoldDB" id="A0A8R1Y964"/>
<protein>
    <recommendedName>
        <fullName evidence="2">Decapping nuclease</fullName>
        <ecNumber evidence="2">3.6.1.-</ecNumber>
    </recommendedName>
</protein>
<name>A0A8R1Y964_PRIPA</name>
<dbReference type="GO" id="GO:0004518">
    <property type="term" value="F:nuclease activity"/>
    <property type="evidence" value="ECO:0007669"/>
    <property type="project" value="UniProtKB-KW"/>
</dbReference>
<dbReference type="OrthoDB" id="5853397at2759"/>
<dbReference type="GO" id="GO:0000166">
    <property type="term" value="F:nucleotide binding"/>
    <property type="evidence" value="ECO:0007669"/>
    <property type="project" value="UniProtKB-KW"/>
</dbReference>
<evidence type="ECO:0000256" key="2">
    <source>
        <dbReference type="RuleBase" id="RU367113"/>
    </source>
</evidence>